<proteinExistence type="predicted"/>
<dbReference type="GeneID" id="24133233"/>
<name>A0A067C9P0_SAPPC</name>
<dbReference type="AlphaFoldDB" id="A0A067C9P0"/>
<sequence>MTNVSTTLAKIIMEPTFSIKSVAEAKVAITKGSPSASPNKPTRDTAFERSGWALRGGSGACNQIARFFVRRSFGDLRQVWVHYALIAFVVA</sequence>
<evidence type="ECO:0000313" key="2">
    <source>
        <dbReference type="Proteomes" id="UP000030745"/>
    </source>
</evidence>
<evidence type="ECO:0000313" key="1">
    <source>
        <dbReference type="EMBL" id="KDO23241.1"/>
    </source>
</evidence>
<dbReference type="Proteomes" id="UP000030745">
    <property type="component" value="Unassembled WGS sequence"/>
</dbReference>
<accession>A0A067C9P0</accession>
<dbReference type="RefSeq" id="XP_012206032.1">
    <property type="nucleotide sequence ID" value="XM_012350642.1"/>
</dbReference>
<organism evidence="1 2">
    <name type="scientific">Saprolegnia parasitica (strain CBS 223.65)</name>
    <dbReference type="NCBI Taxonomy" id="695850"/>
    <lineage>
        <taxon>Eukaryota</taxon>
        <taxon>Sar</taxon>
        <taxon>Stramenopiles</taxon>
        <taxon>Oomycota</taxon>
        <taxon>Saprolegniomycetes</taxon>
        <taxon>Saprolegniales</taxon>
        <taxon>Saprolegniaceae</taxon>
        <taxon>Saprolegnia</taxon>
    </lineage>
</organism>
<protein>
    <submittedName>
        <fullName evidence="1">Uncharacterized protein</fullName>
    </submittedName>
</protein>
<dbReference type="KEGG" id="spar:SPRG_11170"/>
<dbReference type="EMBL" id="KK583256">
    <property type="protein sequence ID" value="KDO23241.1"/>
    <property type="molecule type" value="Genomic_DNA"/>
</dbReference>
<reference evidence="1 2" key="1">
    <citation type="journal article" date="2013" name="PLoS Genet.">
        <title>Distinctive expansion of potential virulence genes in the genome of the oomycete fish pathogen Saprolegnia parasitica.</title>
        <authorList>
            <person name="Jiang R.H."/>
            <person name="de Bruijn I."/>
            <person name="Haas B.J."/>
            <person name="Belmonte R."/>
            <person name="Lobach L."/>
            <person name="Christie J."/>
            <person name="van den Ackerveken G."/>
            <person name="Bottin A."/>
            <person name="Bulone V."/>
            <person name="Diaz-Moreno S.M."/>
            <person name="Dumas B."/>
            <person name="Fan L."/>
            <person name="Gaulin E."/>
            <person name="Govers F."/>
            <person name="Grenville-Briggs L.J."/>
            <person name="Horner N.R."/>
            <person name="Levin J.Z."/>
            <person name="Mammella M."/>
            <person name="Meijer H.J."/>
            <person name="Morris P."/>
            <person name="Nusbaum C."/>
            <person name="Oome S."/>
            <person name="Phillips A.J."/>
            <person name="van Rooyen D."/>
            <person name="Rzeszutek E."/>
            <person name="Saraiva M."/>
            <person name="Secombes C.J."/>
            <person name="Seidl M.F."/>
            <person name="Snel B."/>
            <person name="Stassen J.H."/>
            <person name="Sykes S."/>
            <person name="Tripathy S."/>
            <person name="van den Berg H."/>
            <person name="Vega-Arreguin J.C."/>
            <person name="Wawra S."/>
            <person name="Young S.K."/>
            <person name="Zeng Q."/>
            <person name="Dieguez-Uribeondo J."/>
            <person name="Russ C."/>
            <person name="Tyler B.M."/>
            <person name="van West P."/>
        </authorList>
    </citation>
    <scope>NUCLEOTIDE SEQUENCE [LARGE SCALE GENOMIC DNA]</scope>
    <source>
        <strain evidence="1 2">CBS 223.65</strain>
    </source>
</reference>
<dbReference type="VEuPathDB" id="FungiDB:SPRG_11170"/>
<gene>
    <name evidence="1" type="ORF">SPRG_11170</name>
</gene>
<keyword evidence="2" id="KW-1185">Reference proteome</keyword>